<accession>A0A540VCJ3</accession>
<dbReference type="GO" id="GO:0005829">
    <property type="term" value="C:cytosol"/>
    <property type="evidence" value="ECO:0007669"/>
    <property type="project" value="TreeGrafter"/>
</dbReference>
<dbReference type="RefSeq" id="WP_141611235.1">
    <property type="nucleotide sequence ID" value="NZ_VIGC02000023.1"/>
</dbReference>
<evidence type="ECO:0000256" key="1">
    <source>
        <dbReference type="ARBA" id="ARBA00023002"/>
    </source>
</evidence>
<dbReference type="NCBIfam" id="TIGR03618">
    <property type="entry name" value="Rv1155_F420"/>
    <property type="match status" value="1"/>
</dbReference>
<dbReference type="InParanoid" id="A0A540VCJ3"/>
<keyword evidence="4" id="KW-1185">Reference proteome</keyword>
<organism evidence="3 4">
    <name type="scientific">Litorilinea aerophila</name>
    <dbReference type="NCBI Taxonomy" id="1204385"/>
    <lineage>
        <taxon>Bacteria</taxon>
        <taxon>Bacillati</taxon>
        <taxon>Chloroflexota</taxon>
        <taxon>Caldilineae</taxon>
        <taxon>Caldilineales</taxon>
        <taxon>Caldilineaceae</taxon>
        <taxon>Litorilinea</taxon>
    </lineage>
</organism>
<proteinExistence type="predicted"/>
<gene>
    <name evidence="3" type="ORF">FKZ61_16405</name>
</gene>
<dbReference type="InterPro" id="IPR011576">
    <property type="entry name" value="Pyridox_Oxase_N"/>
</dbReference>
<dbReference type="SUPFAM" id="SSF50475">
    <property type="entry name" value="FMN-binding split barrel"/>
    <property type="match status" value="1"/>
</dbReference>
<protein>
    <submittedName>
        <fullName evidence="3">PPOX class F420-dependent oxidoreductase</fullName>
    </submittedName>
</protein>
<dbReference type="InterPro" id="IPR052019">
    <property type="entry name" value="F420H2_bilvrd_red/Heme_oxyg"/>
</dbReference>
<comment type="caution">
    <text evidence="3">The sequence shown here is derived from an EMBL/GenBank/DDBJ whole genome shotgun (WGS) entry which is preliminary data.</text>
</comment>
<keyword evidence="1" id="KW-0560">Oxidoreductase</keyword>
<dbReference type="InterPro" id="IPR019920">
    <property type="entry name" value="F420-binding_dom_put"/>
</dbReference>
<dbReference type="PANTHER" id="PTHR35176">
    <property type="entry name" value="HEME OXYGENASE HI_0854-RELATED"/>
    <property type="match status" value="1"/>
</dbReference>
<dbReference type="InterPro" id="IPR012349">
    <property type="entry name" value="Split_barrel_FMN-bd"/>
</dbReference>
<dbReference type="Pfam" id="PF01243">
    <property type="entry name" value="PNPOx_N"/>
    <property type="match status" value="1"/>
</dbReference>
<dbReference type="EMBL" id="VIGC01000023">
    <property type="protein sequence ID" value="TQE94488.1"/>
    <property type="molecule type" value="Genomic_DNA"/>
</dbReference>
<dbReference type="AlphaFoldDB" id="A0A540VCJ3"/>
<evidence type="ECO:0000313" key="3">
    <source>
        <dbReference type="EMBL" id="TQE94488.1"/>
    </source>
</evidence>
<evidence type="ECO:0000259" key="2">
    <source>
        <dbReference type="Pfam" id="PF01243"/>
    </source>
</evidence>
<dbReference type="OrthoDB" id="162914at2"/>
<dbReference type="GO" id="GO:0070967">
    <property type="term" value="F:coenzyme F420 binding"/>
    <property type="evidence" value="ECO:0007669"/>
    <property type="project" value="TreeGrafter"/>
</dbReference>
<dbReference type="PANTHER" id="PTHR35176:SF6">
    <property type="entry name" value="HEME OXYGENASE HI_0854-RELATED"/>
    <property type="match status" value="1"/>
</dbReference>
<dbReference type="Proteomes" id="UP000317371">
    <property type="component" value="Unassembled WGS sequence"/>
</dbReference>
<feature type="domain" description="Pyridoxamine 5'-phosphate oxidase N-terminal" evidence="2">
    <location>
        <begin position="5"/>
        <end position="129"/>
    </location>
</feature>
<name>A0A540VCJ3_9CHLR</name>
<reference evidence="3 4" key="1">
    <citation type="submission" date="2019-06" db="EMBL/GenBank/DDBJ databases">
        <title>Genome sequence of Litorilinea aerophila BAA-2444.</title>
        <authorList>
            <person name="Maclea K.S."/>
            <person name="Maurais E.G."/>
            <person name="Iannazzi L.C."/>
        </authorList>
    </citation>
    <scope>NUCLEOTIDE SEQUENCE [LARGE SCALE GENOMIC DNA]</scope>
    <source>
        <strain evidence="3 4">ATCC BAA-2444</strain>
    </source>
</reference>
<evidence type="ECO:0000313" key="4">
    <source>
        <dbReference type="Proteomes" id="UP000317371"/>
    </source>
</evidence>
<dbReference type="GO" id="GO:0016627">
    <property type="term" value="F:oxidoreductase activity, acting on the CH-CH group of donors"/>
    <property type="evidence" value="ECO:0007669"/>
    <property type="project" value="TreeGrafter"/>
</dbReference>
<sequence>MATIPQSHVDILQKRAFAHVATVDDQCMPQVTPVWVDYDGQYVLINSAKGRKKDRNLRAHPQVALSIQDPDNPYRYLGIQGRVVEITEEGARAHIDKLSQKYTGKDYGPIPETEIRVIYKIEPQRVWTMG</sequence>
<dbReference type="Gene3D" id="2.30.110.10">
    <property type="entry name" value="Electron Transport, Fmn-binding Protein, Chain A"/>
    <property type="match status" value="1"/>
</dbReference>